<dbReference type="InterPro" id="IPR000055">
    <property type="entry name" value="Restrct_endonuc_typeI_TRD"/>
</dbReference>
<reference evidence="5" key="1">
    <citation type="submission" date="2018-01" db="EMBL/GenBank/DDBJ databases">
        <title>FDA dAtabase for Regulatory Grade micrObial Sequences (FDA-ARGOS): Supporting development and validation of Infectious Disease Dx tests.</title>
        <authorList>
            <person name="Hoffmann M."/>
            <person name="Allard M."/>
            <person name="Evans P."/>
            <person name="Brown E."/>
            <person name="Tallon L."/>
            <person name="Sadzewicz L."/>
            <person name="Sengamalay N."/>
            <person name="Ott S."/>
            <person name="Godinez A."/>
            <person name="Nagaraj S."/>
            <person name="Vyas G."/>
            <person name="Aluvathingal J."/>
            <person name="Nadendla S."/>
            <person name="Geyer C."/>
            <person name="Sichtig H."/>
        </authorList>
    </citation>
    <scope>NUCLEOTIDE SEQUENCE</scope>
    <source>
        <strain evidence="5">FDAARGOS_107</strain>
    </source>
</reference>
<protein>
    <submittedName>
        <fullName evidence="5">Restriction endonuclease</fullName>
    </submittedName>
</protein>
<dbReference type="Gene3D" id="3.90.220.20">
    <property type="entry name" value="DNA methylase specificity domains"/>
    <property type="match status" value="2"/>
</dbReference>
<evidence type="ECO:0000259" key="4">
    <source>
        <dbReference type="Pfam" id="PF01420"/>
    </source>
</evidence>
<name>A0ABM5Y3B1_VIBHA</name>
<keyword evidence="6" id="KW-1185">Reference proteome</keyword>
<feature type="domain" description="Type I restriction modification DNA specificity" evidence="4">
    <location>
        <begin position="203"/>
        <end position="366"/>
    </location>
</feature>
<keyword evidence="3" id="KW-0238">DNA-binding</keyword>
<gene>
    <name evidence="5" type="ORF">AL538_21540</name>
</gene>
<keyword evidence="5" id="KW-0540">Nuclease</keyword>
<comment type="similarity">
    <text evidence="1">Belongs to the type-I restriction system S methylase family.</text>
</comment>
<sequence length="394" mass="44106">MSWPVVSLSSVATINPRCPKDIDENQLVSFVAMASASEEGILLQEEIRVLGDTKKGFTYFEKEDVLLAKITPCFENGKSLRPFQISKQVGFGSTEFHVVRADEKKLLPQYLFYLLWSNAFRFAGEHAMSGAAGQKRVGTDFLKDLEIPLPPLDEQKRIAVILDKADAIRQKRKQAIVLADEFLRSVFLEMFGDPVTNPKGFPLGTIRDLVESANYGTSGKASESEGEYPVLRMGNITYQGSWDFSDLKYIDLAEKELPKYLVHKGDLLFNRTNSRELVGKTAVYEEELPMAFAGYLVRVRANEMGNTYYLSGYLNSGHGKKVLSGMCKSIVGMANINAQELQNIKLLLPPIELQNRYEEIVKAVRSRVSTQIVSLTELNELFSSLSQKAFSGQL</sequence>
<keyword evidence="2" id="KW-0680">Restriction system</keyword>
<dbReference type="Pfam" id="PF01420">
    <property type="entry name" value="Methylase_S"/>
    <property type="match status" value="2"/>
</dbReference>
<proteinExistence type="inferred from homology"/>
<dbReference type="CDD" id="cd17524">
    <property type="entry name" value="RMtype1_S_EcoUTORF5051P-TRD2-CR2_like"/>
    <property type="match status" value="1"/>
</dbReference>
<keyword evidence="5" id="KW-0378">Hydrolase</keyword>
<accession>A0ABM5Y3B1</accession>
<dbReference type="Proteomes" id="UP000067422">
    <property type="component" value="Chromosome 2"/>
</dbReference>
<dbReference type="RefSeq" id="WP_061066213.1">
    <property type="nucleotide sequence ID" value="NZ_CP014039.2"/>
</dbReference>
<dbReference type="EMBL" id="CP014039">
    <property type="protein sequence ID" value="AMG00277.1"/>
    <property type="molecule type" value="Genomic_DNA"/>
</dbReference>
<dbReference type="GO" id="GO:0004519">
    <property type="term" value="F:endonuclease activity"/>
    <property type="evidence" value="ECO:0007669"/>
    <property type="project" value="UniProtKB-KW"/>
</dbReference>
<evidence type="ECO:0000256" key="3">
    <source>
        <dbReference type="ARBA" id="ARBA00023125"/>
    </source>
</evidence>
<dbReference type="InterPro" id="IPR044946">
    <property type="entry name" value="Restrct_endonuc_typeI_TRD_sf"/>
</dbReference>
<dbReference type="PANTHER" id="PTHR30408">
    <property type="entry name" value="TYPE-1 RESTRICTION ENZYME ECOKI SPECIFICITY PROTEIN"/>
    <property type="match status" value="1"/>
</dbReference>
<feature type="domain" description="Type I restriction modification DNA specificity" evidence="4">
    <location>
        <begin position="3"/>
        <end position="176"/>
    </location>
</feature>
<dbReference type="PANTHER" id="PTHR30408:SF12">
    <property type="entry name" value="TYPE I RESTRICTION ENZYME MJAVIII SPECIFICITY SUBUNIT"/>
    <property type="match status" value="1"/>
</dbReference>
<organism evidence="5 6">
    <name type="scientific">Vibrio harveyi</name>
    <name type="common">Beneckea harveyi</name>
    <dbReference type="NCBI Taxonomy" id="669"/>
    <lineage>
        <taxon>Bacteria</taxon>
        <taxon>Pseudomonadati</taxon>
        <taxon>Pseudomonadota</taxon>
        <taxon>Gammaproteobacteria</taxon>
        <taxon>Vibrionales</taxon>
        <taxon>Vibrionaceae</taxon>
        <taxon>Vibrio</taxon>
    </lineage>
</organism>
<evidence type="ECO:0000256" key="1">
    <source>
        <dbReference type="ARBA" id="ARBA00010923"/>
    </source>
</evidence>
<dbReference type="CDD" id="cd17260">
    <property type="entry name" value="RMtype1_S_EcoEI-TRD1-CR1_like"/>
    <property type="match status" value="1"/>
</dbReference>
<evidence type="ECO:0000256" key="2">
    <source>
        <dbReference type="ARBA" id="ARBA00022747"/>
    </source>
</evidence>
<keyword evidence="5" id="KW-0255">Endonuclease</keyword>
<dbReference type="SUPFAM" id="SSF116734">
    <property type="entry name" value="DNA methylase specificity domain"/>
    <property type="match status" value="2"/>
</dbReference>
<dbReference type="InterPro" id="IPR052021">
    <property type="entry name" value="Type-I_RS_S_subunit"/>
</dbReference>
<evidence type="ECO:0000313" key="5">
    <source>
        <dbReference type="EMBL" id="AMG00277.1"/>
    </source>
</evidence>
<evidence type="ECO:0000313" key="6">
    <source>
        <dbReference type="Proteomes" id="UP000067422"/>
    </source>
</evidence>